<evidence type="ECO:0008006" key="5">
    <source>
        <dbReference type="Google" id="ProtNLM"/>
    </source>
</evidence>
<dbReference type="PANTHER" id="PTHR45982:SF3">
    <property type="entry name" value="F-BOX PROTEIN POF9"/>
    <property type="match status" value="1"/>
</dbReference>
<dbReference type="GO" id="GO:0005737">
    <property type="term" value="C:cytoplasm"/>
    <property type="evidence" value="ECO:0007669"/>
    <property type="project" value="TreeGrafter"/>
</dbReference>
<dbReference type="SUPFAM" id="SSF50985">
    <property type="entry name" value="RCC1/BLIP-II"/>
    <property type="match status" value="1"/>
</dbReference>
<dbReference type="STRING" id="1305764.R9NYE3"/>
<sequence>MSRNPLDLPLPLVVDNLLPLLSNRDLASLRSVSKQAKALVEDQVLWKRKVLSDFTFPSHATARVGGWYNLYTGLSNPQVYVWGQTNNGRLGIPKLDQPHSVRSDVDRVDQGIPYPIKLDTLTAEHAYDPVEPRDENEDPLGAVVEIIAGGWSFHARTSTGRVLYWGTMDGEFPYYGPSQSLRFPSRVVVKPRVLTGVSAIKSLSGGRCHATALTRDGRVLEWKAWGSVWEHQGLPQSITAPPRSETNTTRQQEPDVPSTNIKQLEAGWSFSAILTHTGQVWLWYSDWSALAFRDTYYRDHPEQAELHADPPGIEHQKCFPINIAPVQLPSVDAVQDQDGDTDRIVQIAAGEDFVIALTEAGTLHRMDLHLPQPTPEDMRALVGMVADADPRDHRNFLTRQTHASQLRFLRTRARWERLSSFERPQSLPSFDAAWVGQGWVVGKISHISAHFRSFVTFHTITSAEGGEDTQTLVLLGTATGSEPQLIPELQASGVIKVTMGDYHWGALTEKGEVLTWGQFAKGALGNWEVPWSGGREEIDEVRDVGAEGDEGERGWFSNVVALPQILRGGFQPRIGFAGRGGRAGRAAPSAAGARTQSMDKVDVPTPIKIVPRGGEGKGKPFAFDVAFAGWHSSALVMDVEAEEGG</sequence>
<dbReference type="SUPFAM" id="SSF81383">
    <property type="entry name" value="F-box domain"/>
    <property type="match status" value="1"/>
</dbReference>
<evidence type="ECO:0000313" key="4">
    <source>
        <dbReference type="Proteomes" id="UP000014071"/>
    </source>
</evidence>
<dbReference type="RefSeq" id="XP_012187229.1">
    <property type="nucleotide sequence ID" value="XM_012331839.1"/>
</dbReference>
<dbReference type="AlphaFoldDB" id="R9NYE3"/>
<feature type="region of interest" description="Disordered" evidence="2">
    <location>
        <begin position="580"/>
        <end position="602"/>
    </location>
</feature>
<proteinExistence type="predicted"/>
<dbReference type="InterPro" id="IPR000408">
    <property type="entry name" value="Reg_chr_condens"/>
</dbReference>
<protein>
    <recommendedName>
        <fullName evidence="5">F-box domain-containing protein</fullName>
    </recommendedName>
</protein>
<dbReference type="OrthoDB" id="61110at2759"/>
<dbReference type="InterPro" id="IPR051553">
    <property type="entry name" value="Ran_GTPase-activating"/>
</dbReference>
<accession>R9NYE3</accession>
<dbReference type="GO" id="GO:0005085">
    <property type="term" value="F:guanyl-nucleotide exchange factor activity"/>
    <property type="evidence" value="ECO:0007669"/>
    <property type="project" value="TreeGrafter"/>
</dbReference>
<dbReference type="EMBL" id="DF238777">
    <property type="protein sequence ID" value="GAC93642.1"/>
    <property type="molecule type" value="Genomic_DNA"/>
</dbReference>
<dbReference type="HOGENOM" id="CLU_017519_0_0_1"/>
<name>R9NYE3_PSEHS</name>
<dbReference type="InterPro" id="IPR036047">
    <property type="entry name" value="F-box-like_dom_sf"/>
</dbReference>
<evidence type="ECO:0000256" key="2">
    <source>
        <dbReference type="SAM" id="MobiDB-lite"/>
    </source>
</evidence>
<reference evidence="4" key="1">
    <citation type="journal article" date="2013" name="Genome Announc.">
        <title>Draft genome sequence of the basidiomycetous yeast-like fungus Pseudozyma hubeiensis SY62, which produces an abundant amount of the biosurfactant mannosylerythritol lipids.</title>
        <authorList>
            <person name="Konishi M."/>
            <person name="Hatada Y."/>
            <person name="Horiuchi J."/>
        </authorList>
    </citation>
    <scope>NUCLEOTIDE SEQUENCE [LARGE SCALE GENOMIC DNA]</scope>
    <source>
        <strain evidence="4">SY62</strain>
    </source>
</reference>
<gene>
    <name evidence="3" type="ORF">PHSY_001207</name>
</gene>
<dbReference type="GeneID" id="24106508"/>
<dbReference type="eggNOG" id="ENOG502QUVE">
    <property type="taxonomic scope" value="Eukaryota"/>
</dbReference>
<organism evidence="3 4">
    <name type="scientific">Pseudozyma hubeiensis (strain SY62)</name>
    <name type="common">Yeast</name>
    <dbReference type="NCBI Taxonomy" id="1305764"/>
    <lineage>
        <taxon>Eukaryota</taxon>
        <taxon>Fungi</taxon>
        <taxon>Dikarya</taxon>
        <taxon>Basidiomycota</taxon>
        <taxon>Ustilaginomycotina</taxon>
        <taxon>Ustilaginomycetes</taxon>
        <taxon>Ustilaginales</taxon>
        <taxon>Ustilaginaceae</taxon>
        <taxon>Pseudozyma</taxon>
    </lineage>
</organism>
<dbReference type="PANTHER" id="PTHR45982">
    <property type="entry name" value="REGULATOR OF CHROMOSOME CONDENSATION"/>
    <property type="match status" value="1"/>
</dbReference>
<dbReference type="InterPro" id="IPR009091">
    <property type="entry name" value="RCC1/BLIP-II"/>
</dbReference>
<dbReference type="Proteomes" id="UP000014071">
    <property type="component" value="Unassembled WGS sequence"/>
</dbReference>
<evidence type="ECO:0000256" key="1">
    <source>
        <dbReference type="PROSITE-ProRule" id="PRU00235"/>
    </source>
</evidence>
<evidence type="ECO:0000313" key="3">
    <source>
        <dbReference type="EMBL" id="GAC93642.1"/>
    </source>
</evidence>
<feature type="repeat" description="RCC1" evidence="1">
    <location>
        <begin position="160"/>
        <end position="216"/>
    </location>
</feature>
<keyword evidence="4" id="KW-1185">Reference proteome</keyword>
<feature type="region of interest" description="Disordered" evidence="2">
    <location>
        <begin position="234"/>
        <end position="258"/>
    </location>
</feature>
<feature type="compositionally biased region" description="Low complexity" evidence="2">
    <location>
        <begin position="584"/>
        <end position="594"/>
    </location>
</feature>
<dbReference type="Gene3D" id="2.130.10.30">
    <property type="entry name" value="Regulator of chromosome condensation 1/beta-lactamase-inhibitor protein II"/>
    <property type="match status" value="2"/>
</dbReference>
<dbReference type="PROSITE" id="PS50012">
    <property type="entry name" value="RCC1_3"/>
    <property type="match status" value="1"/>
</dbReference>